<dbReference type="PATRIC" id="fig|927665.4.peg.2607"/>
<protein>
    <recommendedName>
        <fullName evidence="4">Phosphate-selective porin O and P</fullName>
    </recommendedName>
</protein>
<dbReference type="RefSeq" id="WP_046146282.1">
    <property type="nucleotide sequence ID" value="NZ_KQ033912.1"/>
</dbReference>
<evidence type="ECO:0000256" key="1">
    <source>
        <dbReference type="SAM" id="SignalP"/>
    </source>
</evidence>
<proteinExistence type="predicted"/>
<evidence type="ECO:0000313" key="2">
    <source>
        <dbReference type="EMBL" id="KKB54781.1"/>
    </source>
</evidence>
<gene>
    <name evidence="2" type="ORF">HMPREF1535_02534</name>
</gene>
<comment type="caution">
    <text evidence="2">The sequence shown here is derived from an EMBL/GenBank/DDBJ whole genome shotgun (WGS) entry which is preliminary data.</text>
</comment>
<dbReference type="GeneID" id="69983850"/>
<sequence length="365" mass="41672">MKRLTVFCLSALLTGTTFTATSQKTLIPNNTEVFKLSLETHGSYNEALSGETERDRFLLNDFKVEATGTVLPWLSYAYRQVLCYRNEWVRANGFGSYIENAWVNFQLSEKFSVTAGKQDAAWGGFEYDEYPYRIYDYSDMNDWMECYFTGVAVSYEPTGTQEICVQVTNGNDNRSKSPSFYNLGWNSSYLDEMLSLRYSVTAGQQAKGNWMWMVWGGQQVEAGKFLGYFDVMYTRGKMDPMGLLAEQFEPEDEENEASIGNTSYLSLVARLNYQIHPKWNLFVKGMYETASVYKANGPYESGKYRTAWGYQGGVEFYPMGDDNLHLFMTGTGRAYNLTEKAKAFDVFAENTGRLSVGFVYKIPLF</sequence>
<dbReference type="Proteomes" id="UP000033047">
    <property type="component" value="Unassembled WGS sequence"/>
</dbReference>
<keyword evidence="1" id="KW-0732">Signal</keyword>
<dbReference type="STRING" id="927665.HMPREF1535_02534"/>
<feature type="chain" id="PRO_5002489495" description="Phosphate-selective porin O and P" evidence="1">
    <location>
        <begin position="20"/>
        <end position="365"/>
    </location>
</feature>
<dbReference type="AlphaFoldDB" id="A0A0F5JA64"/>
<name>A0A0F5JA64_9BACT</name>
<accession>A0A0F5JA64</accession>
<dbReference type="HOGENOM" id="CLU_058958_0_0_10"/>
<reference evidence="2 3" key="1">
    <citation type="submission" date="2013-04" db="EMBL/GenBank/DDBJ databases">
        <title>The Genome Sequence of Parabacteroides goldsteinii DSM 19448.</title>
        <authorList>
            <consortium name="The Broad Institute Genomics Platform"/>
            <person name="Earl A."/>
            <person name="Ward D."/>
            <person name="Feldgarden M."/>
            <person name="Gevers D."/>
            <person name="Martens E."/>
            <person name="Sakamoto M."/>
            <person name="Benno Y."/>
            <person name="Song Y."/>
            <person name="Liu C."/>
            <person name="Lee J."/>
            <person name="Bolanos M."/>
            <person name="Vaisanen M.L."/>
            <person name="Finegold S.M."/>
            <person name="Walker B."/>
            <person name="Young S."/>
            <person name="Zeng Q."/>
            <person name="Gargeya S."/>
            <person name="Fitzgerald M."/>
            <person name="Haas B."/>
            <person name="Abouelleil A."/>
            <person name="Allen A.W."/>
            <person name="Alvarado L."/>
            <person name="Arachchi H.M."/>
            <person name="Berlin A.M."/>
            <person name="Chapman S.B."/>
            <person name="Gainer-Dewar J."/>
            <person name="Goldberg J."/>
            <person name="Griggs A."/>
            <person name="Gujja S."/>
            <person name="Hansen M."/>
            <person name="Howarth C."/>
            <person name="Imamovic A."/>
            <person name="Ireland A."/>
            <person name="Larimer J."/>
            <person name="McCowan C."/>
            <person name="Murphy C."/>
            <person name="Pearson M."/>
            <person name="Poon T.W."/>
            <person name="Priest M."/>
            <person name="Roberts A."/>
            <person name="Saif S."/>
            <person name="Shea T."/>
            <person name="Sisk P."/>
            <person name="Sykes S."/>
            <person name="Wortman J."/>
            <person name="Nusbaum C."/>
            <person name="Birren B."/>
        </authorList>
    </citation>
    <scope>NUCLEOTIDE SEQUENCE [LARGE SCALE GENOMIC DNA]</scope>
    <source>
        <strain evidence="2 3">DSM 19448</strain>
    </source>
</reference>
<dbReference type="InterPro" id="IPR010870">
    <property type="entry name" value="Porin_O/P"/>
</dbReference>
<feature type="signal peptide" evidence="1">
    <location>
        <begin position="1"/>
        <end position="19"/>
    </location>
</feature>
<dbReference type="EMBL" id="AQHV01000012">
    <property type="protein sequence ID" value="KKB54781.1"/>
    <property type="molecule type" value="Genomic_DNA"/>
</dbReference>
<evidence type="ECO:0008006" key="4">
    <source>
        <dbReference type="Google" id="ProtNLM"/>
    </source>
</evidence>
<evidence type="ECO:0000313" key="3">
    <source>
        <dbReference type="Proteomes" id="UP000033047"/>
    </source>
</evidence>
<dbReference type="Pfam" id="PF07396">
    <property type="entry name" value="Porin_O_P"/>
    <property type="match status" value="1"/>
</dbReference>
<organism evidence="2 3">
    <name type="scientific">Parabacteroides goldsteinii DSM 19448 = WAL 12034</name>
    <dbReference type="NCBI Taxonomy" id="927665"/>
    <lineage>
        <taxon>Bacteria</taxon>
        <taxon>Pseudomonadati</taxon>
        <taxon>Bacteroidota</taxon>
        <taxon>Bacteroidia</taxon>
        <taxon>Bacteroidales</taxon>
        <taxon>Tannerellaceae</taxon>
        <taxon>Parabacteroides</taxon>
    </lineage>
</organism>